<keyword evidence="4 7" id="KW-0811">Translocation</keyword>
<evidence type="ECO:0000256" key="5">
    <source>
        <dbReference type="ARBA" id="ARBA00023132"/>
    </source>
</evidence>
<dbReference type="GO" id="GO:0006406">
    <property type="term" value="P:mRNA export from nucleus"/>
    <property type="evidence" value="ECO:0000318"/>
    <property type="project" value="GO_Central"/>
</dbReference>
<dbReference type="PANTHER" id="PTHR13003">
    <property type="entry name" value="NUP107-RELATED"/>
    <property type="match status" value="1"/>
</dbReference>
<evidence type="ECO:0000256" key="1">
    <source>
        <dbReference type="ARBA" id="ARBA00022448"/>
    </source>
</evidence>
<feature type="region of interest" description="Disordered" evidence="8">
    <location>
        <begin position="1"/>
        <end position="88"/>
    </location>
</feature>
<feature type="compositionally biased region" description="Polar residues" evidence="8">
    <location>
        <begin position="241"/>
        <end position="251"/>
    </location>
</feature>
<dbReference type="GO" id="GO:0000973">
    <property type="term" value="P:post-transcriptional tethering of RNA polymerase II gene DNA at nuclear periphery"/>
    <property type="evidence" value="ECO:0000318"/>
    <property type="project" value="GO_Central"/>
</dbReference>
<accession>A0A1Y1IEG8</accession>
<keyword evidence="3" id="KW-0653">Protein transport</keyword>
<evidence type="ECO:0000256" key="7">
    <source>
        <dbReference type="RuleBase" id="RU365072"/>
    </source>
</evidence>
<dbReference type="AlphaFoldDB" id="A0A1Y1IEG8"/>
<name>A0A1Y1IEG8_KLENI</name>
<feature type="compositionally biased region" description="Basic and acidic residues" evidence="8">
    <location>
        <begin position="254"/>
        <end position="265"/>
    </location>
</feature>
<evidence type="ECO:0000256" key="6">
    <source>
        <dbReference type="ARBA" id="ARBA00023242"/>
    </source>
</evidence>
<keyword evidence="5 7" id="KW-0906">Nuclear pore complex</keyword>
<dbReference type="GO" id="GO:0017056">
    <property type="term" value="F:structural constituent of nuclear pore"/>
    <property type="evidence" value="ECO:0000318"/>
    <property type="project" value="GO_Central"/>
</dbReference>
<dbReference type="OMA" id="HKGWYAG"/>
<feature type="region of interest" description="Disordered" evidence="8">
    <location>
        <begin position="421"/>
        <end position="440"/>
    </location>
</feature>
<dbReference type="GO" id="GO:0031080">
    <property type="term" value="C:nuclear pore outer ring"/>
    <property type="evidence" value="ECO:0000318"/>
    <property type="project" value="GO_Central"/>
</dbReference>
<evidence type="ECO:0000256" key="3">
    <source>
        <dbReference type="ARBA" id="ARBA00022927"/>
    </source>
</evidence>
<comment type="subunit">
    <text evidence="7">Part of the nuclear pore complex (NPC).</text>
</comment>
<proteinExistence type="inferred from homology"/>
<feature type="region of interest" description="Disordered" evidence="8">
    <location>
        <begin position="241"/>
        <end position="265"/>
    </location>
</feature>
<dbReference type="STRING" id="105231.A0A1Y1IEG8"/>
<dbReference type="Gene3D" id="1.10.3450.20">
    <property type="match status" value="1"/>
</dbReference>
<keyword evidence="6 7" id="KW-0539">Nucleus</keyword>
<dbReference type="GO" id="GO:0031965">
    <property type="term" value="C:nuclear membrane"/>
    <property type="evidence" value="ECO:0007669"/>
    <property type="project" value="UniProtKB-SubCell"/>
</dbReference>
<dbReference type="OrthoDB" id="3098at2759"/>
<dbReference type="GO" id="GO:0006606">
    <property type="term" value="P:protein import into nucleus"/>
    <property type="evidence" value="ECO:0000318"/>
    <property type="project" value="GO_Central"/>
</dbReference>
<keyword evidence="1 7" id="KW-0813">Transport</keyword>
<dbReference type="Pfam" id="PF04121">
    <property type="entry name" value="Nup84_Nup100"/>
    <property type="match status" value="1"/>
</dbReference>
<evidence type="ECO:0000256" key="4">
    <source>
        <dbReference type="ARBA" id="ARBA00023010"/>
    </source>
</evidence>
<dbReference type="Proteomes" id="UP000054558">
    <property type="component" value="Unassembled WGS sequence"/>
</dbReference>
<protein>
    <recommendedName>
        <fullName evidence="7">Nuclear pore complex protein</fullName>
    </recommendedName>
</protein>
<feature type="compositionally biased region" description="Basic and acidic residues" evidence="8">
    <location>
        <begin position="1"/>
        <end position="15"/>
    </location>
</feature>
<reference evidence="9 10" key="1">
    <citation type="journal article" date="2014" name="Nat. Commun.">
        <title>Klebsormidium flaccidum genome reveals primary factors for plant terrestrial adaptation.</title>
        <authorList>
            <person name="Hori K."/>
            <person name="Maruyama F."/>
            <person name="Fujisawa T."/>
            <person name="Togashi T."/>
            <person name="Yamamoto N."/>
            <person name="Seo M."/>
            <person name="Sato S."/>
            <person name="Yamada T."/>
            <person name="Mori H."/>
            <person name="Tajima N."/>
            <person name="Moriyama T."/>
            <person name="Ikeuchi M."/>
            <person name="Watanabe M."/>
            <person name="Wada H."/>
            <person name="Kobayashi K."/>
            <person name="Saito M."/>
            <person name="Masuda T."/>
            <person name="Sasaki-Sekimoto Y."/>
            <person name="Mashiguchi K."/>
            <person name="Awai K."/>
            <person name="Shimojima M."/>
            <person name="Masuda S."/>
            <person name="Iwai M."/>
            <person name="Nobusawa T."/>
            <person name="Narise T."/>
            <person name="Kondo S."/>
            <person name="Saito H."/>
            <person name="Sato R."/>
            <person name="Murakawa M."/>
            <person name="Ihara Y."/>
            <person name="Oshima-Yamada Y."/>
            <person name="Ohtaka K."/>
            <person name="Satoh M."/>
            <person name="Sonobe K."/>
            <person name="Ishii M."/>
            <person name="Ohtani R."/>
            <person name="Kanamori-Sato M."/>
            <person name="Honoki R."/>
            <person name="Miyazaki D."/>
            <person name="Mochizuki H."/>
            <person name="Umetsu J."/>
            <person name="Higashi K."/>
            <person name="Shibata D."/>
            <person name="Kamiya Y."/>
            <person name="Sato N."/>
            <person name="Nakamura Y."/>
            <person name="Tabata S."/>
            <person name="Ida S."/>
            <person name="Kurokawa K."/>
            <person name="Ohta H."/>
        </authorList>
    </citation>
    <scope>NUCLEOTIDE SEQUENCE [LARGE SCALE GENOMIC DNA]</scope>
    <source>
        <strain evidence="9 10">NIES-2285</strain>
    </source>
</reference>
<feature type="compositionally biased region" description="Polar residues" evidence="8">
    <location>
        <begin position="50"/>
        <end position="62"/>
    </location>
</feature>
<sequence length="1035" mass="113235">MSVSPEPERAREFRAGDSVVPFEGWRGADGGQRTPGNAAPWHGDDHKEAPSQQGTARKTSSEVAVVRHRDGAQHQSSRNASKHRVRSDNAPEAYAALLRPALRGDAEFASVLGGLHDLAQDLADRRGEMAAAQTRSIERHLLEHKSRVLQSEAATWSLVWHLLGKPLQEMLSAGLLPPTSQQEACEYALQDARAQACMRVVQWLEDLAGQQVDRDEKRHGGYAGLLRHSQGVWVRTAQALKSSQRPPSNLVSHVDPDAPTRENLRLHPQDSEDEELLMRGVWTLLKAGRLSDARQLCRDVGQAWRAASLGGTGDAGPVPSVEGFRGLTGTKRAREEQAAEIEAGRGRQRRLWKWTCFLASEKVGGEGGESKYEAAVYGALSANTSKMLPVCDTWEAACWALFRGWLDSQVDSALADAHAAEGLTGPSPSPDELSGSQEKRSAIAEAYKNSSAAGGWPAPVLAQQPQSFPEVFERLQTSPQLPDSVQRAGKDQQRMIQTLIILHRWGELVDCLKHWVVTPTAETGRPRSQPEFIRFAAHLVLALRKVLPPDEDLFQEDLQRTCNVIINMYAVQLVAEQQEHLVALYAAQLVAFARVDLYANLLDMKQGAGLEVKQRIFEGALQELDFSGEGSVCQILDRVLVESRADQDPPEGVPAAEHLSLEAFRRTRAMDWLFLPVPVQWAECRPELTAKALLHGNIILRELALASAQDWSPAAPGTARAAAGLLEHLSDAALSPTEELAAVRMVDADTLEAALLEKREWERYFRCDGLLRRWALLDEANRRIGAGQLTPEEAHEARQLAEQAIQGVQEILDGWLSEAELDAPSPVGVTSEEVEMTAALVGKDGKLEPAGRAECSAVHDAIMALVEEGAAEGNDIQVNVNPLPGNTGLLKLRASRDVSEHGDADGAVLVRLLAAAVSGGLPPPAHQLLLRPSRIDARFLFGGDVGPVEAPPLLRSLCRHCCIPSLALRAMHARIYLAGFEGFRIDEAATDVVQVIATRGAAELFAQEQLQEILHLEREATLRSMDRKERFSQRE</sequence>
<comment type="subcellular location">
    <subcellularLocation>
        <location evidence="7">Nucleus</location>
        <location evidence="7">Nuclear pore complex</location>
    </subcellularLocation>
    <subcellularLocation>
        <location evidence="7">Nucleus membrane</location>
    </subcellularLocation>
</comment>
<evidence type="ECO:0000256" key="8">
    <source>
        <dbReference type="SAM" id="MobiDB-lite"/>
    </source>
</evidence>
<comment type="similarity">
    <text evidence="7">Belongs to the nucleoporin Nup84/Nup107 family.</text>
</comment>
<organism evidence="9 10">
    <name type="scientific">Klebsormidium nitens</name>
    <name type="common">Green alga</name>
    <name type="synonym">Ulothrix nitens</name>
    <dbReference type="NCBI Taxonomy" id="105231"/>
    <lineage>
        <taxon>Eukaryota</taxon>
        <taxon>Viridiplantae</taxon>
        <taxon>Streptophyta</taxon>
        <taxon>Klebsormidiophyceae</taxon>
        <taxon>Klebsormidiales</taxon>
        <taxon>Klebsormidiaceae</taxon>
        <taxon>Klebsormidium</taxon>
    </lineage>
</organism>
<evidence type="ECO:0000256" key="2">
    <source>
        <dbReference type="ARBA" id="ARBA00022816"/>
    </source>
</evidence>
<keyword evidence="7" id="KW-0472">Membrane</keyword>
<evidence type="ECO:0000313" key="9">
    <source>
        <dbReference type="EMBL" id="GAQ87116.1"/>
    </source>
</evidence>
<keyword evidence="2" id="KW-0509">mRNA transport</keyword>
<evidence type="ECO:0000313" key="10">
    <source>
        <dbReference type="Proteomes" id="UP000054558"/>
    </source>
</evidence>
<dbReference type="PANTHER" id="PTHR13003:SF2">
    <property type="entry name" value="NUCLEAR PORE COMPLEX PROTEIN NUP107"/>
    <property type="match status" value="1"/>
</dbReference>
<gene>
    <name evidence="9" type="ORF">KFL_003320090</name>
</gene>
<dbReference type="EMBL" id="DF237281">
    <property type="protein sequence ID" value="GAQ87116.1"/>
    <property type="molecule type" value="Genomic_DNA"/>
</dbReference>
<keyword evidence="10" id="KW-1185">Reference proteome</keyword>
<dbReference type="InterPro" id="IPR007252">
    <property type="entry name" value="Nup84/Nup107"/>
</dbReference>
<comment type="function">
    <text evidence="7">Functions as a component of the nuclear pore complex (NPC).</text>
</comment>